<keyword evidence="3" id="KW-0328">Glycosyltransferase</keyword>
<dbReference type="GO" id="GO:0080043">
    <property type="term" value="F:quercetin 3-O-glucosyltransferase activity"/>
    <property type="evidence" value="ECO:0007669"/>
    <property type="project" value="TreeGrafter"/>
</dbReference>
<dbReference type="CDD" id="cd03784">
    <property type="entry name" value="GT1_Gtf-like"/>
    <property type="match status" value="1"/>
</dbReference>
<evidence type="ECO:0000256" key="4">
    <source>
        <dbReference type="RuleBase" id="RU362057"/>
    </source>
</evidence>
<proteinExistence type="inferred from homology"/>
<gene>
    <name evidence="6" type="primary">LOC109723966</name>
</gene>
<dbReference type="Proteomes" id="UP000515123">
    <property type="component" value="Linkage group 2"/>
</dbReference>
<evidence type="ECO:0000313" key="6">
    <source>
        <dbReference type="RefSeq" id="XP_020108111.1"/>
    </source>
</evidence>
<dbReference type="InterPro" id="IPR035595">
    <property type="entry name" value="UDP_glycos_trans_CS"/>
</dbReference>
<dbReference type="GO" id="GO:0080044">
    <property type="term" value="F:quercetin 7-O-glucosyltransferase activity"/>
    <property type="evidence" value="ECO:0007669"/>
    <property type="project" value="TreeGrafter"/>
</dbReference>
<dbReference type="InterPro" id="IPR002213">
    <property type="entry name" value="UDP_glucos_trans"/>
</dbReference>
<dbReference type="FunFam" id="3.40.50.2000:FF:000060">
    <property type="entry name" value="Glycosyltransferase"/>
    <property type="match status" value="1"/>
</dbReference>
<evidence type="ECO:0000256" key="1">
    <source>
        <dbReference type="ARBA" id="ARBA00009995"/>
    </source>
</evidence>
<reference evidence="5" key="1">
    <citation type="journal article" date="2015" name="Nat. Genet.">
        <title>The pineapple genome and the evolution of CAM photosynthesis.</title>
        <authorList>
            <person name="Ming R."/>
            <person name="VanBuren R."/>
            <person name="Wai C.M."/>
            <person name="Tang H."/>
            <person name="Schatz M.C."/>
            <person name="Bowers J.E."/>
            <person name="Lyons E."/>
            <person name="Wang M.L."/>
            <person name="Chen J."/>
            <person name="Biggers E."/>
            <person name="Zhang J."/>
            <person name="Huang L."/>
            <person name="Zhang L."/>
            <person name="Miao W."/>
            <person name="Zhang J."/>
            <person name="Ye Z."/>
            <person name="Miao C."/>
            <person name="Lin Z."/>
            <person name="Wang H."/>
            <person name="Zhou H."/>
            <person name="Yim W.C."/>
            <person name="Priest H.D."/>
            <person name="Zheng C."/>
            <person name="Woodhouse M."/>
            <person name="Edger P.P."/>
            <person name="Guyot R."/>
            <person name="Guo H.B."/>
            <person name="Guo H."/>
            <person name="Zheng G."/>
            <person name="Singh R."/>
            <person name="Sharma A."/>
            <person name="Min X."/>
            <person name="Zheng Y."/>
            <person name="Lee H."/>
            <person name="Gurtowski J."/>
            <person name="Sedlazeck F.J."/>
            <person name="Harkess A."/>
            <person name="McKain M.R."/>
            <person name="Liao Z."/>
            <person name="Fang J."/>
            <person name="Liu J."/>
            <person name="Zhang X."/>
            <person name="Zhang Q."/>
            <person name="Hu W."/>
            <person name="Qin Y."/>
            <person name="Wang K."/>
            <person name="Chen L.Y."/>
            <person name="Shirley N."/>
            <person name="Lin Y.R."/>
            <person name="Liu L.Y."/>
            <person name="Hernandez A.G."/>
            <person name="Wright C.L."/>
            <person name="Bulone V."/>
            <person name="Tuskan G.A."/>
            <person name="Heath K."/>
            <person name="Zee F."/>
            <person name="Moore P.H."/>
            <person name="Sunkar R."/>
            <person name="Leebens-Mack J.H."/>
            <person name="Mockler T."/>
            <person name="Bennetzen J.L."/>
            <person name="Freeling M."/>
            <person name="Sankoff D."/>
            <person name="Paterson A.H."/>
            <person name="Zhu X."/>
            <person name="Yang X."/>
            <person name="Smith J.A."/>
            <person name="Cushman J.C."/>
            <person name="Paull R.E."/>
            <person name="Yu Q."/>
        </authorList>
    </citation>
    <scope>NUCLEOTIDE SEQUENCE [LARGE SCALE GENOMIC DNA]</scope>
    <source>
        <strain evidence="5">cv. F153</strain>
    </source>
</reference>
<dbReference type="AlphaFoldDB" id="A0A6P5GHG7"/>
<dbReference type="RefSeq" id="XP_020108111.1">
    <property type="nucleotide sequence ID" value="XM_020252522.1"/>
</dbReference>
<organism evidence="5 6">
    <name type="scientific">Ananas comosus</name>
    <name type="common">Pineapple</name>
    <name type="synonym">Ananas ananas</name>
    <dbReference type="NCBI Taxonomy" id="4615"/>
    <lineage>
        <taxon>Eukaryota</taxon>
        <taxon>Viridiplantae</taxon>
        <taxon>Streptophyta</taxon>
        <taxon>Embryophyta</taxon>
        <taxon>Tracheophyta</taxon>
        <taxon>Spermatophyta</taxon>
        <taxon>Magnoliopsida</taxon>
        <taxon>Liliopsida</taxon>
        <taxon>Poales</taxon>
        <taxon>Bromeliaceae</taxon>
        <taxon>Bromelioideae</taxon>
        <taxon>Ananas</taxon>
    </lineage>
</organism>
<reference evidence="6" key="2">
    <citation type="submission" date="2025-08" db="UniProtKB">
        <authorList>
            <consortium name="RefSeq"/>
        </authorList>
    </citation>
    <scope>IDENTIFICATION</scope>
    <source>
        <tissue evidence="6">Leaf</tissue>
    </source>
</reference>
<name>A0A6P5GHG7_ANACO</name>
<dbReference type="Gene3D" id="3.40.50.2000">
    <property type="entry name" value="Glycogen Phosphorylase B"/>
    <property type="match status" value="2"/>
</dbReference>
<keyword evidence="5" id="KW-1185">Reference proteome</keyword>
<dbReference type="GeneID" id="109723966"/>
<sequence>MGSSASDDDGDRRLRRRPHVVVVAFPSGSHAAPLLALARALALACCPSAAATFSFLCTARHLAPLRGGCDRVPNLRLVAIPEGEGDGEEEEMRRIERFAAAAAAAAAAEEEVSCVVSDSFVLAAGAAAEKIGVPWVPLWTSGPHSLVAHLHRDLLRTTFGLGPQAMETHGDDPLDFVAGLSAHHRVRDLPEGIVSGPPYPEIVLLLRTVADRLLRRPPTTAALVLNTFLGFDVTADAALASEFDHYFPIGPLHLLADPPHPLADPDPSNCLSWLDQHPPASAAYVGFGTVAMPPPAELAALAKGLELSRAPFVWSLKESAQELLPPGFSDRVRANGTGLVVSWAPQKAVLGHTAVGAFVSHCGWNSVIESVAAGVPMVCRPFFGDQRMNARAVESVWGNGIVLSGGVAGEEAVAGALDVVLRGEEGRRMRERAQEIKAKAAAATGAGGSSSENLKKLLKIVCG</sequence>
<evidence type="ECO:0000256" key="3">
    <source>
        <dbReference type="RuleBase" id="RU003718"/>
    </source>
</evidence>
<dbReference type="SUPFAM" id="SSF53756">
    <property type="entry name" value="UDP-Glycosyltransferase/glycogen phosphorylase"/>
    <property type="match status" value="1"/>
</dbReference>
<dbReference type="EC" id="2.4.1.-" evidence="4"/>
<dbReference type="PROSITE" id="PS00375">
    <property type="entry name" value="UDPGT"/>
    <property type="match status" value="1"/>
</dbReference>
<dbReference type="Pfam" id="PF00201">
    <property type="entry name" value="UDPGT"/>
    <property type="match status" value="1"/>
</dbReference>
<protein>
    <recommendedName>
        <fullName evidence="4">Glycosyltransferase</fullName>
        <ecNumber evidence="4">2.4.1.-</ecNumber>
    </recommendedName>
</protein>
<dbReference type="PANTHER" id="PTHR11926">
    <property type="entry name" value="GLUCOSYL/GLUCURONOSYL TRANSFERASES"/>
    <property type="match status" value="1"/>
</dbReference>
<evidence type="ECO:0000256" key="2">
    <source>
        <dbReference type="ARBA" id="ARBA00022679"/>
    </source>
</evidence>
<accession>A0A6P5GHG7</accession>
<evidence type="ECO:0000313" key="5">
    <source>
        <dbReference type="Proteomes" id="UP000515123"/>
    </source>
</evidence>
<comment type="similarity">
    <text evidence="1 3">Belongs to the UDP-glycosyltransferase family.</text>
</comment>
<dbReference type="PANTHER" id="PTHR11926:SF774">
    <property type="entry name" value="UDP-GLYCOSYLTRANSFERASE 85A1-RELATED"/>
    <property type="match status" value="1"/>
</dbReference>
<keyword evidence="2 3" id="KW-0808">Transferase</keyword>
<dbReference type="OrthoDB" id="5835829at2759"/>